<dbReference type="GO" id="GO:0007224">
    <property type="term" value="P:smoothened signaling pathway"/>
    <property type="evidence" value="ECO:0007669"/>
    <property type="project" value="InterPro"/>
</dbReference>
<proteinExistence type="predicted"/>
<evidence type="ECO:0008006" key="4">
    <source>
        <dbReference type="Google" id="ProtNLM"/>
    </source>
</evidence>
<feature type="compositionally biased region" description="Pro residues" evidence="1">
    <location>
        <begin position="929"/>
        <end position="938"/>
    </location>
</feature>
<feature type="compositionally biased region" description="Low complexity" evidence="1">
    <location>
        <begin position="1295"/>
        <end position="1307"/>
    </location>
</feature>
<feature type="compositionally biased region" description="Pro residues" evidence="1">
    <location>
        <begin position="1196"/>
        <end position="1210"/>
    </location>
</feature>
<feature type="region of interest" description="Disordered" evidence="1">
    <location>
        <begin position="313"/>
        <end position="332"/>
    </location>
</feature>
<protein>
    <recommendedName>
        <fullName evidence="4">Protein TALPID3</fullName>
    </recommendedName>
</protein>
<feature type="compositionally biased region" description="Pro residues" evidence="1">
    <location>
        <begin position="1270"/>
        <end position="1294"/>
    </location>
</feature>
<feature type="region of interest" description="Disordered" evidence="1">
    <location>
        <begin position="1107"/>
        <end position="1216"/>
    </location>
</feature>
<feature type="compositionally biased region" description="Basic and acidic residues" evidence="1">
    <location>
        <begin position="1178"/>
        <end position="1187"/>
    </location>
</feature>
<dbReference type="GO" id="GO:0005814">
    <property type="term" value="C:centriole"/>
    <property type="evidence" value="ECO:0007669"/>
    <property type="project" value="TreeGrafter"/>
</dbReference>
<organism evidence="2 3">
    <name type="scientific">Conger conger</name>
    <name type="common">Conger eel</name>
    <name type="synonym">Muraena conger</name>
    <dbReference type="NCBI Taxonomy" id="82655"/>
    <lineage>
        <taxon>Eukaryota</taxon>
        <taxon>Metazoa</taxon>
        <taxon>Chordata</taxon>
        <taxon>Craniata</taxon>
        <taxon>Vertebrata</taxon>
        <taxon>Euteleostomi</taxon>
        <taxon>Actinopterygii</taxon>
        <taxon>Neopterygii</taxon>
        <taxon>Teleostei</taxon>
        <taxon>Anguilliformes</taxon>
        <taxon>Congridae</taxon>
        <taxon>Conger</taxon>
    </lineage>
</organism>
<comment type="caution">
    <text evidence="2">The sequence shown here is derived from an EMBL/GenBank/DDBJ whole genome shotgun (WGS) entry which is preliminary data.</text>
</comment>
<dbReference type="Pfam" id="PF15324">
    <property type="entry name" value="TALPID3"/>
    <property type="match status" value="1"/>
</dbReference>
<feature type="region of interest" description="Disordered" evidence="1">
    <location>
        <begin position="1266"/>
        <end position="1311"/>
    </location>
</feature>
<reference evidence="2" key="1">
    <citation type="journal article" date="2023" name="Science">
        <title>Genome structures resolve the early diversification of teleost fishes.</title>
        <authorList>
            <person name="Parey E."/>
            <person name="Louis A."/>
            <person name="Montfort J."/>
            <person name="Bouchez O."/>
            <person name="Roques C."/>
            <person name="Iampietro C."/>
            <person name="Lluch J."/>
            <person name="Castinel A."/>
            <person name="Donnadieu C."/>
            <person name="Desvignes T."/>
            <person name="Floi Bucao C."/>
            <person name="Jouanno E."/>
            <person name="Wen M."/>
            <person name="Mejri S."/>
            <person name="Dirks R."/>
            <person name="Jansen H."/>
            <person name="Henkel C."/>
            <person name="Chen W.J."/>
            <person name="Zahm M."/>
            <person name="Cabau C."/>
            <person name="Klopp C."/>
            <person name="Thompson A.W."/>
            <person name="Robinson-Rechavi M."/>
            <person name="Braasch I."/>
            <person name="Lecointre G."/>
            <person name="Bobe J."/>
            <person name="Postlethwait J.H."/>
            <person name="Berthelot C."/>
            <person name="Roest Crollius H."/>
            <person name="Guiguen Y."/>
        </authorList>
    </citation>
    <scope>NUCLEOTIDE SEQUENCE</scope>
    <source>
        <strain evidence="2">Concon-B</strain>
    </source>
</reference>
<feature type="region of interest" description="Disordered" evidence="1">
    <location>
        <begin position="668"/>
        <end position="687"/>
    </location>
</feature>
<feature type="region of interest" description="Disordered" evidence="1">
    <location>
        <begin position="695"/>
        <end position="720"/>
    </location>
</feature>
<dbReference type="EMBL" id="JAFJMO010000001">
    <property type="protein sequence ID" value="KAJ8288558.1"/>
    <property type="molecule type" value="Genomic_DNA"/>
</dbReference>
<feature type="compositionally biased region" description="Pro residues" evidence="1">
    <location>
        <begin position="1131"/>
        <end position="1157"/>
    </location>
</feature>
<feature type="region of interest" description="Disordered" evidence="1">
    <location>
        <begin position="431"/>
        <end position="485"/>
    </location>
</feature>
<dbReference type="PANTHER" id="PTHR15721:SF2">
    <property type="entry name" value="PROTEIN TALPID3"/>
    <property type="match status" value="1"/>
</dbReference>
<feature type="region of interest" description="Disordered" evidence="1">
    <location>
        <begin position="979"/>
        <end position="1008"/>
    </location>
</feature>
<evidence type="ECO:0000313" key="3">
    <source>
        <dbReference type="Proteomes" id="UP001152803"/>
    </source>
</evidence>
<feature type="region of interest" description="Disordered" evidence="1">
    <location>
        <begin position="524"/>
        <end position="587"/>
    </location>
</feature>
<dbReference type="InterPro" id="IPR029246">
    <property type="entry name" value="TALPID3"/>
</dbReference>
<gene>
    <name evidence="2" type="ORF">COCON_G00012170</name>
</gene>
<feature type="compositionally biased region" description="Pro residues" evidence="1">
    <location>
        <begin position="531"/>
        <end position="540"/>
    </location>
</feature>
<feature type="compositionally biased region" description="Pro residues" evidence="1">
    <location>
        <begin position="562"/>
        <end position="585"/>
    </location>
</feature>
<dbReference type="OrthoDB" id="10057439at2759"/>
<dbReference type="PANTHER" id="PTHR15721">
    <property type="entry name" value="KIAA0586 PROTEIN"/>
    <property type="match status" value="1"/>
</dbReference>
<feature type="region of interest" description="Disordered" evidence="1">
    <location>
        <begin position="1550"/>
        <end position="1578"/>
    </location>
</feature>
<feature type="compositionally biased region" description="Low complexity" evidence="1">
    <location>
        <begin position="1121"/>
        <end position="1130"/>
    </location>
</feature>
<feature type="region of interest" description="Disordered" evidence="1">
    <location>
        <begin position="345"/>
        <end position="399"/>
    </location>
</feature>
<sequence>MPSVVLSANYVEALTSDKLDESTSSSDAADVLIRSTNQNCFEKRNGTISVERCNDNDRVKISVKGLCEVTFSSMEATTETVLEQEQTFVPPALPTNKTLAISPEARKATLSDKSQVQPGDLKASSAEGKKPLSLSRPPGGRMLKGQDVLISEFAGSKEAVRAGLKQRSSSVPLRREVKVQLLNRPLSATQAPQLPAGPQPPWSPGAQGASAAAAAVTAAALTVTAPLLKAQSELDSRLARFSEDLWRLQAGCVQGLRPQEDRSNMLEQQIDTLTQQRLQHLERIQEQQLQLQNRLLHSALDVVATRVPGPLGQTSTLAPVPHEQSAGPLVPQTPVTAGAAAAAGDLPQHGRGKQSPSETPAPRRFAPMPMSRKAKTWNTKECPVPDPRRASRPTGNGRLLEEILNNPKSLGSRTQPAGGKKVAIATAVCQPEPPSGSELRQPFPSSGSCVRAPEQASTATRKPSSEHPGLGRALRESPSVSGSAMEKATGMLQDLGRLKQEMQTLLQTGSVFPGRVLPVDALMNEGGEPAALPPPPPPPHVSTGPPAQGEERVRGNLARPQAPKPRAPQPRAPQPAPLNNQPPPSMFEDAGKALRRVQRHKRVLEENLEAILRAKDGEALHCQLEALCSNGDAKEAVRIKKTVDAWISTLSKEIQAEMGREDFAAQRTELDKGSHSGSPLKGGGAKDFCRLKESTGRTQSISAGRKPFQRGAQGQTHEAQHKRLVPSLNTRGPHQPRLFGAPKSEKEDEEYLMKVYGKVLYDGHRRTLKKAPYLRFSSPSPKSKPQRPRVVERVKGVKVKSAKTQTNLCPDKPRIIDTEPQYLFSPARGGPDDPGAPQTPLEGLLIPMAIPLGQPRVDGGVPQPSRVIISRRPVTVTTSIPPAPPKQARKPNVVVMEVQSERKRTAQLQVQVLPSVDIDSVSSESSVRSPPPPPPPPQIQTVEQIPEKDDTVFPGTDYLAVADISQELEEEDFMDSPIQLNSSAEPPSPMYHGPAYPPQPSGPAPGTESILGTIQQRETLENRLVDWVEQQLMARVITERFPVHAPMEQASLSSEGSCVFGSDIVEAAGGGGLQYFVDAGVPVDSALIRQYVTDALAETIALVLGQREGRRGPPTPPGQDVPDTATAVVPTPVPTPGPSPRESPVPPAREPSPPSTPEPSEQGCSMESPPDMISPEVPDARPAEAERSPVATPAITPVPSPPRVATPTAPPTLWNTESVRHVDPWGGAELPLEEEVPHCESEGPHQFHKPVLMSVAKEEEPVSLVSVSPPVLPKQSPPRHTPTPPLLPETPPPASSLSSEGSSSSLSVTETDAANRHISEGELLISTGPMAAARVMAEEGLSLAAFNTSLSSSLHGVLDIDYDPPSEGQVVRRPRVPHHCDPFLSLLAKMDQGTVALQEVTHFPEGSCEEESSAGELSEGQRPRLTAIGERLMTGHSLLLDQPTYGQLAPGPLHNQGGQLSPGQLSLSAGMMLDNVQASENPVNLMELEASPHTQPVACDVEEQPSDSTVPAHGPVPILVRQYQERPRDTDEPDAAFALSSAGQYSPTTMLVTLPTAGPDESASVSAVETDSSENYTL</sequence>
<keyword evidence="3" id="KW-1185">Reference proteome</keyword>
<evidence type="ECO:0000313" key="2">
    <source>
        <dbReference type="EMBL" id="KAJ8288558.1"/>
    </source>
</evidence>
<dbReference type="Proteomes" id="UP001152803">
    <property type="component" value="Unassembled WGS sequence"/>
</dbReference>
<evidence type="ECO:0000256" key="1">
    <source>
        <dbReference type="SAM" id="MobiDB-lite"/>
    </source>
</evidence>
<dbReference type="GO" id="GO:0036064">
    <property type="term" value="C:ciliary basal body"/>
    <property type="evidence" value="ECO:0007669"/>
    <property type="project" value="TreeGrafter"/>
</dbReference>
<feature type="compositionally biased region" description="Low complexity" evidence="1">
    <location>
        <begin position="919"/>
        <end position="928"/>
    </location>
</feature>
<feature type="region of interest" description="Disordered" evidence="1">
    <location>
        <begin position="919"/>
        <end position="938"/>
    </location>
</feature>
<feature type="compositionally biased region" description="Polar residues" evidence="1">
    <location>
        <begin position="1563"/>
        <end position="1578"/>
    </location>
</feature>
<feature type="region of interest" description="Disordered" evidence="1">
    <location>
        <begin position="106"/>
        <end position="141"/>
    </location>
</feature>
<name>A0A9Q1E2Q6_CONCO</name>
<accession>A0A9Q1E2Q6</accession>